<keyword evidence="2" id="KW-1185">Reference proteome</keyword>
<dbReference type="Proteomes" id="UP000607653">
    <property type="component" value="Unassembled WGS sequence"/>
</dbReference>
<accession>A0A822YK73</accession>
<comment type="caution">
    <text evidence="1">The sequence shown here is derived from an EMBL/GenBank/DDBJ whole genome shotgun (WGS) entry which is preliminary data.</text>
</comment>
<evidence type="ECO:0000313" key="1">
    <source>
        <dbReference type="EMBL" id="DAD29758.1"/>
    </source>
</evidence>
<dbReference type="AlphaFoldDB" id="A0A822YK73"/>
<proteinExistence type="predicted"/>
<gene>
    <name evidence="1" type="ORF">HUJ06_031226</name>
</gene>
<protein>
    <submittedName>
        <fullName evidence="1">Uncharacterized protein</fullName>
    </submittedName>
</protein>
<sequence length="70" mass="7801">MVMYAGQGVDLIKEILPAGEVKPVRQSNIEHKRITRYIRTYLVRNFGLTSVNATGEASLVSVDSSMTMRT</sequence>
<reference evidence="1 2" key="1">
    <citation type="journal article" date="2020" name="Mol. Biol. Evol.">
        <title>Distinct Expression and Methylation Patterns for Genes with Different Fates following a Single Whole-Genome Duplication in Flowering Plants.</title>
        <authorList>
            <person name="Shi T."/>
            <person name="Rahmani R.S."/>
            <person name="Gugger P.F."/>
            <person name="Wang M."/>
            <person name="Li H."/>
            <person name="Zhang Y."/>
            <person name="Li Z."/>
            <person name="Wang Q."/>
            <person name="Van de Peer Y."/>
            <person name="Marchal K."/>
            <person name="Chen J."/>
        </authorList>
    </citation>
    <scope>NUCLEOTIDE SEQUENCE [LARGE SCALE GENOMIC DNA]</scope>
    <source>
        <tissue evidence="1">Leaf</tissue>
    </source>
</reference>
<name>A0A822YK73_NELNU</name>
<dbReference type="EMBL" id="DUZY01000002">
    <property type="protein sequence ID" value="DAD29758.1"/>
    <property type="molecule type" value="Genomic_DNA"/>
</dbReference>
<evidence type="ECO:0000313" key="2">
    <source>
        <dbReference type="Proteomes" id="UP000607653"/>
    </source>
</evidence>
<organism evidence="1 2">
    <name type="scientific">Nelumbo nucifera</name>
    <name type="common">Sacred lotus</name>
    <dbReference type="NCBI Taxonomy" id="4432"/>
    <lineage>
        <taxon>Eukaryota</taxon>
        <taxon>Viridiplantae</taxon>
        <taxon>Streptophyta</taxon>
        <taxon>Embryophyta</taxon>
        <taxon>Tracheophyta</taxon>
        <taxon>Spermatophyta</taxon>
        <taxon>Magnoliopsida</taxon>
        <taxon>Proteales</taxon>
        <taxon>Nelumbonaceae</taxon>
        <taxon>Nelumbo</taxon>
    </lineage>
</organism>